<dbReference type="PANTHER" id="PTHR43575:SF1">
    <property type="entry name" value="PROTEIN ABCI7, CHLOROPLASTIC"/>
    <property type="match status" value="1"/>
</dbReference>
<comment type="caution">
    <text evidence="2">The sequence shown here is derived from an EMBL/GenBank/DDBJ whole genome shotgun (WGS) entry which is preliminary data.</text>
</comment>
<dbReference type="AlphaFoldDB" id="A0A1Y3QWP3"/>
<dbReference type="eggNOG" id="COG0719">
    <property type="taxonomic scope" value="Bacteria"/>
</dbReference>
<dbReference type="GO" id="GO:0016226">
    <property type="term" value="P:iron-sulfur cluster assembly"/>
    <property type="evidence" value="ECO:0007669"/>
    <property type="project" value="InterPro"/>
</dbReference>
<sequence length="273" mass="29265">MTALYDIIRGFRMAEGEVFRVAGTESEPFAAVDPRRMRVEVAAGASLRLAVLHTSPEVSALEIVLEEDAHLVLTELFVSEAFAEVAVKQAARSLCHITAVQLSSANASYTVDLDGPGAESLLGGAFLAAGQEHCVVRLRTNHNVPDCRSNSYIKGVAGGTAVGEFCGLVYVAPDAQRTDAQQQNRNILLSETARITTQPQLEIYADDVKCSHGATVGQMDSEAILYMRQRGLSEAQARGLQIEGFVGDVVRRCGIEPLCEAAMEAVVAKLEKS</sequence>
<dbReference type="OrthoDB" id="9768262at2"/>
<dbReference type="RefSeq" id="WP_087401923.1">
    <property type="nucleotide sequence ID" value="NZ_NFHB01000003.1"/>
</dbReference>
<gene>
    <name evidence="2" type="ORF">B5G41_06500</name>
</gene>
<dbReference type="EMBL" id="NFHB01000003">
    <property type="protein sequence ID" value="OUN04101.1"/>
    <property type="molecule type" value="Genomic_DNA"/>
</dbReference>
<dbReference type="InterPro" id="IPR000825">
    <property type="entry name" value="SUF_FeS_clus_asmbl_SufBD_core"/>
</dbReference>
<dbReference type="SUPFAM" id="SSF101960">
    <property type="entry name" value="Stabilizer of iron transporter SufD"/>
    <property type="match status" value="1"/>
</dbReference>
<accession>A0A1Y3QWP3</accession>
<dbReference type="InterPro" id="IPR037284">
    <property type="entry name" value="SUF_FeS_clus_asmbl_SufBD_sf"/>
</dbReference>
<dbReference type="PANTHER" id="PTHR43575">
    <property type="entry name" value="PROTEIN ABCI7, CHLOROPLASTIC"/>
    <property type="match status" value="1"/>
</dbReference>
<dbReference type="InterPro" id="IPR055346">
    <property type="entry name" value="Fe-S_cluster_assembly_SufBD"/>
</dbReference>
<dbReference type="Pfam" id="PF01458">
    <property type="entry name" value="SUFBD_core"/>
    <property type="match status" value="1"/>
</dbReference>
<feature type="domain" description="SUF system FeS cluster assembly SufBD core" evidence="1">
    <location>
        <begin position="35"/>
        <end position="245"/>
    </location>
</feature>
<proteinExistence type="predicted"/>
<protein>
    <submittedName>
        <fullName evidence="2">ABC transporter permease</fullName>
    </submittedName>
</protein>
<name>A0A1Y3QWP3_9BACT</name>
<organism evidence="2 3">
    <name type="scientific">Alistipes onderdonkii</name>
    <dbReference type="NCBI Taxonomy" id="328813"/>
    <lineage>
        <taxon>Bacteria</taxon>
        <taxon>Pseudomonadati</taxon>
        <taxon>Bacteroidota</taxon>
        <taxon>Bacteroidia</taxon>
        <taxon>Bacteroidales</taxon>
        <taxon>Rikenellaceae</taxon>
        <taxon>Alistipes</taxon>
    </lineage>
</organism>
<evidence type="ECO:0000313" key="3">
    <source>
        <dbReference type="Proteomes" id="UP000195772"/>
    </source>
</evidence>
<reference evidence="3" key="1">
    <citation type="submission" date="2017-04" db="EMBL/GenBank/DDBJ databases">
        <title>Function of individual gut microbiota members based on whole genome sequencing of pure cultures obtained from chicken caecum.</title>
        <authorList>
            <person name="Medvecky M."/>
            <person name="Cejkova D."/>
            <person name="Polansky O."/>
            <person name="Karasova D."/>
            <person name="Kubasova T."/>
            <person name="Cizek A."/>
            <person name="Rychlik I."/>
        </authorList>
    </citation>
    <scope>NUCLEOTIDE SEQUENCE [LARGE SCALE GENOMIC DNA]</scope>
    <source>
        <strain evidence="3">An90</strain>
    </source>
</reference>
<dbReference type="Proteomes" id="UP000195772">
    <property type="component" value="Unassembled WGS sequence"/>
</dbReference>
<evidence type="ECO:0000313" key="2">
    <source>
        <dbReference type="EMBL" id="OUN04101.1"/>
    </source>
</evidence>
<evidence type="ECO:0000259" key="1">
    <source>
        <dbReference type="Pfam" id="PF01458"/>
    </source>
</evidence>